<feature type="region of interest" description="Disordered" evidence="1">
    <location>
        <begin position="163"/>
        <end position="188"/>
    </location>
</feature>
<feature type="compositionally biased region" description="Low complexity" evidence="1">
    <location>
        <begin position="163"/>
        <end position="178"/>
    </location>
</feature>
<evidence type="ECO:0000313" key="4">
    <source>
        <dbReference type="Proteomes" id="UP001058974"/>
    </source>
</evidence>
<dbReference type="InterPro" id="IPR039537">
    <property type="entry name" value="Retrotran_Ty1/copia-like"/>
</dbReference>
<comment type="caution">
    <text evidence="3">The sequence shown here is derived from an EMBL/GenBank/DDBJ whole genome shotgun (WGS) entry which is preliminary data.</text>
</comment>
<evidence type="ECO:0000256" key="1">
    <source>
        <dbReference type="SAM" id="MobiDB-lite"/>
    </source>
</evidence>
<dbReference type="Proteomes" id="UP001058974">
    <property type="component" value="Chromosome 1"/>
</dbReference>
<sequence length="221" mass="24984">MWNFSVQHVVHIINRLPSPLLNLKCPYELLYKQPPSLVHLKVFGCLSYATTLQAHRTKFDSRARKVVFLGFKDGTKEYILYDLSSHDIFVSRNVVFYETYFPFQNSKPIHNASGFSKPIPSNFVLDDPVSNTPDSLPLPVMIEPDCTSPNYVNIEYDPIVSSPTSSSHTPLSASSHDSPNLTTLPSHDNLRKSTRTIIRPSYLEDYHCYSATGSANNNNLF</sequence>
<organism evidence="3 4">
    <name type="scientific">Pisum sativum</name>
    <name type="common">Garden pea</name>
    <name type="synonym">Lathyrus oleraceus</name>
    <dbReference type="NCBI Taxonomy" id="3888"/>
    <lineage>
        <taxon>Eukaryota</taxon>
        <taxon>Viridiplantae</taxon>
        <taxon>Streptophyta</taxon>
        <taxon>Embryophyta</taxon>
        <taxon>Tracheophyta</taxon>
        <taxon>Spermatophyta</taxon>
        <taxon>Magnoliopsida</taxon>
        <taxon>eudicotyledons</taxon>
        <taxon>Gunneridae</taxon>
        <taxon>Pentapetalae</taxon>
        <taxon>rosids</taxon>
        <taxon>fabids</taxon>
        <taxon>Fabales</taxon>
        <taxon>Fabaceae</taxon>
        <taxon>Papilionoideae</taxon>
        <taxon>50 kb inversion clade</taxon>
        <taxon>NPAAA clade</taxon>
        <taxon>Hologalegina</taxon>
        <taxon>IRL clade</taxon>
        <taxon>Fabeae</taxon>
        <taxon>Lathyrus</taxon>
    </lineage>
</organism>
<evidence type="ECO:0000313" key="3">
    <source>
        <dbReference type="EMBL" id="KAI5442307.1"/>
    </source>
</evidence>
<dbReference type="Gramene" id="Psat01G0139600-T1">
    <property type="protein sequence ID" value="KAI5442307.1"/>
    <property type="gene ID" value="KIW84_011396"/>
</dbReference>
<dbReference type="InterPro" id="IPR057670">
    <property type="entry name" value="SH3_retrovirus"/>
</dbReference>
<gene>
    <name evidence="3" type="ORF">KIW84_011396</name>
</gene>
<evidence type="ECO:0000259" key="2">
    <source>
        <dbReference type="Pfam" id="PF25597"/>
    </source>
</evidence>
<accession>A0A9D5GUV9</accession>
<proteinExistence type="predicted"/>
<reference evidence="3 4" key="1">
    <citation type="journal article" date="2022" name="Nat. Genet.">
        <title>Improved pea reference genome and pan-genome highlight genomic features and evolutionary characteristics.</title>
        <authorList>
            <person name="Yang T."/>
            <person name="Liu R."/>
            <person name="Luo Y."/>
            <person name="Hu S."/>
            <person name="Wang D."/>
            <person name="Wang C."/>
            <person name="Pandey M.K."/>
            <person name="Ge S."/>
            <person name="Xu Q."/>
            <person name="Li N."/>
            <person name="Li G."/>
            <person name="Huang Y."/>
            <person name="Saxena R.K."/>
            <person name="Ji Y."/>
            <person name="Li M."/>
            <person name="Yan X."/>
            <person name="He Y."/>
            <person name="Liu Y."/>
            <person name="Wang X."/>
            <person name="Xiang C."/>
            <person name="Varshney R.K."/>
            <person name="Ding H."/>
            <person name="Gao S."/>
            <person name="Zong X."/>
        </authorList>
    </citation>
    <scope>NUCLEOTIDE SEQUENCE [LARGE SCALE GENOMIC DNA]</scope>
    <source>
        <strain evidence="3 4">cv. Zhongwan 6</strain>
    </source>
</reference>
<dbReference type="Pfam" id="PF25597">
    <property type="entry name" value="SH3_retrovirus"/>
    <property type="match status" value="1"/>
</dbReference>
<dbReference type="AlphaFoldDB" id="A0A9D5GUV9"/>
<name>A0A9D5GUV9_PEA</name>
<dbReference type="PANTHER" id="PTHR42648">
    <property type="entry name" value="TRANSPOSASE, PUTATIVE-RELATED"/>
    <property type="match status" value="1"/>
</dbReference>
<dbReference type="EMBL" id="JAMSHJ010000001">
    <property type="protein sequence ID" value="KAI5442307.1"/>
    <property type="molecule type" value="Genomic_DNA"/>
</dbReference>
<protein>
    <recommendedName>
        <fullName evidence="2">Retroviral polymerase SH3-like domain-containing protein</fullName>
    </recommendedName>
</protein>
<feature type="domain" description="Retroviral polymerase SH3-like" evidence="2">
    <location>
        <begin position="45"/>
        <end position="107"/>
    </location>
</feature>
<keyword evidence="4" id="KW-1185">Reference proteome</keyword>
<dbReference type="PANTHER" id="PTHR42648:SF31">
    <property type="entry name" value="RNA-DIRECTED DNA POLYMERASE"/>
    <property type="match status" value="1"/>
</dbReference>